<dbReference type="GO" id="GO:0032541">
    <property type="term" value="C:cortical endoplasmic reticulum"/>
    <property type="evidence" value="ECO:0007669"/>
    <property type="project" value="Ensembl"/>
</dbReference>
<proteinExistence type="predicted"/>
<dbReference type="PANTHER" id="PTHR15171">
    <property type="entry name" value="EMERIN"/>
    <property type="match status" value="1"/>
</dbReference>
<organism evidence="4 5">
    <name type="scientific">Macaca fascicularis</name>
    <name type="common">Crab-eating macaque</name>
    <name type="synonym">Cynomolgus monkey</name>
    <dbReference type="NCBI Taxonomy" id="9541"/>
    <lineage>
        <taxon>Eukaryota</taxon>
        <taxon>Metazoa</taxon>
        <taxon>Chordata</taxon>
        <taxon>Craniata</taxon>
        <taxon>Vertebrata</taxon>
        <taxon>Euteleostomi</taxon>
        <taxon>Mammalia</taxon>
        <taxon>Eutheria</taxon>
        <taxon>Euarchontoglires</taxon>
        <taxon>Primates</taxon>
        <taxon>Haplorrhini</taxon>
        <taxon>Catarrhini</taxon>
        <taxon>Cercopithecidae</taxon>
        <taxon>Cercopithecinae</taxon>
        <taxon>Macaca</taxon>
    </lineage>
</organism>
<dbReference type="VEuPathDB" id="HostDB:ENSMFAG00000045316"/>
<sequence length="288" mass="32457">MHSCRPAVLLGSRCSAGLVGPGRRPPEPAPAMDDYADLSNTELTALLRRYNIPHGPVVGSTRRLYEQKIFEYETQRRRLSPPGSSAASSYRFSELNSTSGDSDMYDLPKKEDALLYQSKGYNDDYYEESYFTTRTYGEPESAGPSRGFRQSVTSLPDADTFHHQVRDDDLLSSSEEECKDRERPMYGRDSAYQSIAHYRPVSASRSSLDLSYYPTSSSTSSMSSSSSSSWLTRRAIRPENHAPGAGLGQDHQVPLWGQLLLFLVFVIVLFFIYYFMQAEEGNPFQREP</sequence>
<dbReference type="GO" id="GO:0048487">
    <property type="term" value="F:beta-tubulin binding"/>
    <property type="evidence" value="ECO:0007669"/>
    <property type="project" value="Ensembl"/>
</dbReference>
<dbReference type="GO" id="GO:0071763">
    <property type="term" value="P:nuclear membrane organization"/>
    <property type="evidence" value="ECO:0007669"/>
    <property type="project" value="Ensembl"/>
</dbReference>
<dbReference type="Pfam" id="PF03020">
    <property type="entry name" value="LEM"/>
    <property type="match status" value="1"/>
</dbReference>
<feature type="domain" description="LEM" evidence="3">
    <location>
        <begin position="32"/>
        <end position="76"/>
    </location>
</feature>
<dbReference type="SUPFAM" id="SSF63451">
    <property type="entry name" value="LEM domain"/>
    <property type="match status" value="1"/>
</dbReference>
<gene>
    <name evidence="4" type="primary">EMD</name>
</gene>
<dbReference type="SMART" id="SM00540">
    <property type="entry name" value="LEM"/>
    <property type="match status" value="1"/>
</dbReference>
<dbReference type="InterPro" id="IPR035004">
    <property type="entry name" value="Emerin"/>
</dbReference>
<accession>A0A2K5VSW8</accession>
<reference evidence="4 5" key="1">
    <citation type="submission" date="2013-03" db="EMBL/GenBank/DDBJ databases">
        <authorList>
            <person name="Warren W."/>
            <person name="Wilson R.K."/>
        </authorList>
    </citation>
    <scope>NUCLEOTIDE SEQUENCE</scope>
</reference>
<keyword evidence="2" id="KW-0812">Transmembrane</keyword>
<dbReference type="GO" id="GO:0090090">
    <property type="term" value="P:negative regulation of canonical Wnt signaling pathway"/>
    <property type="evidence" value="ECO:0007669"/>
    <property type="project" value="Ensembl"/>
</dbReference>
<dbReference type="GO" id="GO:0031616">
    <property type="term" value="C:spindle pole centrosome"/>
    <property type="evidence" value="ECO:0007669"/>
    <property type="project" value="Ensembl"/>
</dbReference>
<name>A0A2K5VSW8_MACFA</name>
<feature type="compositionally biased region" description="Polar residues" evidence="1">
    <location>
        <begin position="82"/>
        <end position="101"/>
    </location>
</feature>
<keyword evidence="5" id="KW-1185">Reference proteome</keyword>
<dbReference type="GO" id="GO:0005654">
    <property type="term" value="C:nucleoplasm"/>
    <property type="evidence" value="ECO:0007669"/>
    <property type="project" value="Ensembl"/>
</dbReference>
<dbReference type="Ensembl" id="ENSMFAT00000002056.2">
    <property type="protein sequence ID" value="ENSMFAP00000027870.2"/>
    <property type="gene ID" value="ENSMFAG00000045316.2"/>
</dbReference>
<dbReference type="GO" id="GO:0005637">
    <property type="term" value="C:nuclear inner membrane"/>
    <property type="evidence" value="ECO:0007669"/>
    <property type="project" value="Ensembl"/>
</dbReference>
<feature type="transmembrane region" description="Helical" evidence="2">
    <location>
        <begin position="255"/>
        <end position="276"/>
    </location>
</feature>
<dbReference type="FunFam" id="1.10.720.40:FF:000001">
    <property type="entry name" value="LEM domain containing 2, isoform CRA_a"/>
    <property type="match status" value="1"/>
</dbReference>
<dbReference type="Proteomes" id="UP000233100">
    <property type="component" value="Chromosome X"/>
</dbReference>
<feature type="region of interest" description="Disordered" evidence="1">
    <location>
        <begin position="75"/>
        <end position="104"/>
    </location>
</feature>
<dbReference type="GO" id="GO:0071363">
    <property type="term" value="P:cellular response to growth factor stimulus"/>
    <property type="evidence" value="ECO:0007669"/>
    <property type="project" value="Ensembl"/>
</dbReference>
<protein>
    <submittedName>
        <fullName evidence="4">Emerin</fullName>
    </submittedName>
</protein>
<keyword evidence="2" id="KW-0472">Membrane</keyword>
<evidence type="ECO:0000256" key="2">
    <source>
        <dbReference type="SAM" id="Phobius"/>
    </source>
</evidence>
<dbReference type="InterPro" id="IPR034989">
    <property type="entry name" value="LEM_emerin"/>
</dbReference>
<keyword evidence="2" id="KW-1133">Transmembrane helix</keyword>
<dbReference type="InterPro" id="IPR003887">
    <property type="entry name" value="LEM_dom"/>
</dbReference>
<dbReference type="GO" id="GO:0003779">
    <property type="term" value="F:actin binding"/>
    <property type="evidence" value="ECO:0007669"/>
    <property type="project" value="Ensembl"/>
</dbReference>
<dbReference type="GO" id="GO:0048147">
    <property type="term" value="P:negative regulation of fibroblast proliferation"/>
    <property type="evidence" value="ECO:0007669"/>
    <property type="project" value="Ensembl"/>
</dbReference>
<dbReference type="AlphaFoldDB" id="A0A2K5VSW8"/>
<evidence type="ECO:0000256" key="1">
    <source>
        <dbReference type="SAM" id="MobiDB-lite"/>
    </source>
</evidence>
<reference evidence="4" key="3">
    <citation type="submission" date="2025-09" db="UniProtKB">
        <authorList>
            <consortium name="Ensembl"/>
        </authorList>
    </citation>
    <scope>IDENTIFICATION</scope>
</reference>
<evidence type="ECO:0000313" key="4">
    <source>
        <dbReference type="Ensembl" id="ENSMFAP00000027870.2"/>
    </source>
</evidence>
<dbReference type="GO" id="GO:0046827">
    <property type="term" value="P:positive regulation of protein export from nucleus"/>
    <property type="evidence" value="ECO:0007669"/>
    <property type="project" value="Ensembl"/>
</dbReference>
<reference evidence="4" key="2">
    <citation type="submission" date="2025-08" db="UniProtKB">
        <authorList>
            <consortium name="Ensembl"/>
        </authorList>
    </citation>
    <scope>IDENTIFICATION</scope>
</reference>
<dbReference type="CDD" id="cd12939">
    <property type="entry name" value="LEM_emerin"/>
    <property type="match status" value="1"/>
</dbReference>
<dbReference type="GeneTree" id="ENSGT00390000002034"/>
<dbReference type="Bgee" id="ENSMFAG00000045316">
    <property type="expression patterns" value="Expressed in skeletal muscle tissue and 13 other cell types or tissues"/>
</dbReference>
<dbReference type="InterPro" id="IPR011015">
    <property type="entry name" value="LEM/LEM-like_dom_sf"/>
</dbReference>
<evidence type="ECO:0000313" key="5">
    <source>
        <dbReference type="Proteomes" id="UP000233100"/>
    </source>
</evidence>
<dbReference type="Gene3D" id="1.10.720.40">
    <property type="match status" value="1"/>
</dbReference>
<evidence type="ECO:0000259" key="3">
    <source>
        <dbReference type="PROSITE" id="PS50954"/>
    </source>
</evidence>
<dbReference type="PANTHER" id="PTHR15171:SF2">
    <property type="entry name" value="EMERIN"/>
    <property type="match status" value="1"/>
</dbReference>
<dbReference type="GO" id="GO:0005640">
    <property type="term" value="C:nuclear outer membrane"/>
    <property type="evidence" value="ECO:0007669"/>
    <property type="project" value="Ensembl"/>
</dbReference>
<dbReference type="PROSITE" id="PS50954">
    <property type="entry name" value="LEM"/>
    <property type="match status" value="1"/>
</dbReference>